<dbReference type="PANTHER" id="PTHR12993">
    <property type="entry name" value="N-ACETYLGLUCOSAMINYL-PHOSPHATIDYLINOSITOL DE-N-ACETYLASE-RELATED"/>
    <property type="match status" value="1"/>
</dbReference>
<organism evidence="1 2">
    <name type="scientific">Paenibacillus woosongensis</name>
    <dbReference type="NCBI Taxonomy" id="307580"/>
    <lineage>
        <taxon>Bacteria</taxon>
        <taxon>Bacillati</taxon>
        <taxon>Bacillota</taxon>
        <taxon>Bacilli</taxon>
        <taxon>Bacillales</taxon>
        <taxon>Paenibacillaceae</taxon>
        <taxon>Paenibacillus</taxon>
    </lineage>
</organism>
<dbReference type="InterPro" id="IPR003737">
    <property type="entry name" value="GlcNAc_PI_deacetylase-related"/>
</dbReference>
<evidence type="ECO:0000313" key="2">
    <source>
        <dbReference type="Proteomes" id="UP000447876"/>
    </source>
</evidence>
<dbReference type="PANTHER" id="PTHR12993:SF11">
    <property type="entry name" value="N-ACETYLGLUCOSAMINYL-PHOSPHATIDYLINOSITOL DE-N-ACETYLASE"/>
    <property type="match status" value="1"/>
</dbReference>
<name>A0A7X2Z0K0_9BACL</name>
<protein>
    <recommendedName>
        <fullName evidence="3">GlcNAc-PI de-N-acetylase</fullName>
    </recommendedName>
</protein>
<dbReference type="SUPFAM" id="SSF102588">
    <property type="entry name" value="LmbE-like"/>
    <property type="match status" value="1"/>
</dbReference>
<reference evidence="1 2" key="1">
    <citation type="submission" date="2019-11" db="EMBL/GenBank/DDBJ databases">
        <title>Draft genome sequences of five Paenibacillus species of dairy origin.</title>
        <authorList>
            <person name="Olajide A.M."/>
            <person name="Chen S."/>
            <person name="Lapointe G."/>
        </authorList>
    </citation>
    <scope>NUCLEOTIDE SEQUENCE [LARGE SCALE GENOMIC DNA]</scope>
    <source>
        <strain evidence="1 2">12CR55</strain>
    </source>
</reference>
<proteinExistence type="predicted"/>
<dbReference type="Gene3D" id="3.40.50.10320">
    <property type="entry name" value="LmbE-like"/>
    <property type="match status" value="1"/>
</dbReference>
<evidence type="ECO:0000313" key="1">
    <source>
        <dbReference type="EMBL" id="MUG45277.1"/>
    </source>
</evidence>
<dbReference type="OrthoDB" id="9790023at2"/>
<gene>
    <name evidence="1" type="ORF">GNP95_09725</name>
</gene>
<dbReference type="AlphaFoldDB" id="A0A7X2Z0K0"/>
<evidence type="ECO:0008006" key="3">
    <source>
        <dbReference type="Google" id="ProtNLM"/>
    </source>
</evidence>
<sequence>MKLESILRLKRVTVFAPHQDDEIFGSWGLIYKLTKQLDKQIKIVFISNGEKGVPGAEPDPELALIRKREAASALQTLGITDLDFLDFPDGELSEHRLQIQKEIEDRILVYESELVLFPHHLDDHPDHKVVSDIILTVQSKYRDAFYLGYEIWSKIESPTLYVPLTEEEFTSKLETVGFYASQLKLFDYRSHIKQTMKDRGNEIDYPYAEAYISYK</sequence>
<dbReference type="Proteomes" id="UP000447876">
    <property type="component" value="Unassembled WGS sequence"/>
</dbReference>
<dbReference type="RefSeq" id="WP_155610624.1">
    <property type="nucleotide sequence ID" value="NZ_WNZW01000002.1"/>
</dbReference>
<dbReference type="EMBL" id="WNZW01000002">
    <property type="protein sequence ID" value="MUG45277.1"/>
    <property type="molecule type" value="Genomic_DNA"/>
</dbReference>
<dbReference type="Pfam" id="PF02585">
    <property type="entry name" value="PIG-L"/>
    <property type="match status" value="1"/>
</dbReference>
<dbReference type="GO" id="GO:0016811">
    <property type="term" value="F:hydrolase activity, acting on carbon-nitrogen (but not peptide) bonds, in linear amides"/>
    <property type="evidence" value="ECO:0007669"/>
    <property type="project" value="TreeGrafter"/>
</dbReference>
<comment type="caution">
    <text evidence="1">The sequence shown here is derived from an EMBL/GenBank/DDBJ whole genome shotgun (WGS) entry which is preliminary data.</text>
</comment>
<dbReference type="InterPro" id="IPR024078">
    <property type="entry name" value="LmbE-like_dom_sf"/>
</dbReference>
<accession>A0A7X2Z0K0</accession>